<gene>
    <name evidence="2" type="ORF">FKW77_005086</name>
</gene>
<proteinExistence type="predicted"/>
<feature type="compositionally biased region" description="Basic and acidic residues" evidence="1">
    <location>
        <begin position="143"/>
        <end position="153"/>
    </location>
</feature>
<dbReference type="EMBL" id="CP042185">
    <property type="protein sequence ID" value="QDS67673.1"/>
    <property type="molecule type" value="Genomic_DNA"/>
</dbReference>
<sequence length="153" mass="17343">MTSATTPIAETTDSSADTITTDVPDESTSIKPVRKVKSVRWRDNQAEEAGPGEGMLVCRDECQEFDVSEEEREWKRSGQVKRWKVKLRLIRMDLKNMMKASVSGFTKDVRTNMQRQGGQMEIGAEGRQQDDSEKGESNGARARVMEDRARQEE</sequence>
<evidence type="ECO:0000313" key="3">
    <source>
        <dbReference type="Proteomes" id="UP000316270"/>
    </source>
</evidence>
<feature type="region of interest" description="Disordered" evidence="1">
    <location>
        <begin position="1"/>
        <end position="31"/>
    </location>
</feature>
<dbReference type="AlphaFoldDB" id="A0A517KWC2"/>
<evidence type="ECO:0000256" key="1">
    <source>
        <dbReference type="SAM" id="MobiDB-lite"/>
    </source>
</evidence>
<evidence type="ECO:0000313" key="2">
    <source>
        <dbReference type="EMBL" id="QDS67673.1"/>
    </source>
</evidence>
<feature type="region of interest" description="Disordered" evidence="1">
    <location>
        <begin position="113"/>
        <end position="153"/>
    </location>
</feature>
<dbReference type="Proteomes" id="UP000316270">
    <property type="component" value="Chromosome 1"/>
</dbReference>
<name>A0A517KWC2_9PEZI</name>
<dbReference type="OrthoDB" id="10618532at2759"/>
<organism evidence="2 3">
    <name type="scientific">Venturia effusa</name>
    <dbReference type="NCBI Taxonomy" id="50376"/>
    <lineage>
        <taxon>Eukaryota</taxon>
        <taxon>Fungi</taxon>
        <taxon>Dikarya</taxon>
        <taxon>Ascomycota</taxon>
        <taxon>Pezizomycotina</taxon>
        <taxon>Dothideomycetes</taxon>
        <taxon>Pleosporomycetidae</taxon>
        <taxon>Venturiales</taxon>
        <taxon>Venturiaceae</taxon>
        <taxon>Venturia</taxon>
    </lineage>
</organism>
<feature type="compositionally biased region" description="Basic and acidic residues" evidence="1">
    <location>
        <begin position="127"/>
        <end position="136"/>
    </location>
</feature>
<reference evidence="2 3" key="1">
    <citation type="submission" date="2019-07" db="EMBL/GenBank/DDBJ databases">
        <title>Finished genome of Venturia effusa.</title>
        <authorList>
            <person name="Young C.A."/>
            <person name="Cox M.P."/>
            <person name="Ganley A.R.D."/>
            <person name="David W.J."/>
        </authorList>
    </citation>
    <scope>NUCLEOTIDE SEQUENCE [LARGE SCALE GENOMIC DNA]</scope>
    <source>
        <strain evidence="3">albino</strain>
    </source>
</reference>
<keyword evidence="3" id="KW-1185">Reference proteome</keyword>
<feature type="compositionally biased region" description="Low complexity" evidence="1">
    <location>
        <begin position="11"/>
        <end position="22"/>
    </location>
</feature>
<accession>A0A517KWC2</accession>
<protein>
    <submittedName>
        <fullName evidence="2">Uncharacterized protein</fullName>
    </submittedName>
</protein>